<dbReference type="EMBL" id="JAPNUD010000001">
    <property type="protein sequence ID" value="MDA0639082.1"/>
    <property type="molecule type" value="Genomic_DNA"/>
</dbReference>
<dbReference type="InterPro" id="IPR011611">
    <property type="entry name" value="PfkB_dom"/>
</dbReference>
<dbReference type="InterPro" id="IPR002173">
    <property type="entry name" value="Carboh/pur_kinase_PfkB_CS"/>
</dbReference>
<evidence type="ECO:0000313" key="8">
    <source>
        <dbReference type="EMBL" id="MDA0639082.1"/>
    </source>
</evidence>
<organism evidence="8 9">
    <name type="scientific">Nonomuraea ferruginea</name>
    <dbReference type="NCBI Taxonomy" id="46174"/>
    <lineage>
        <taxon>Bacteria</taxon>
        <taxon>Bacillati</taxon>
        <taxon>Actinomycetota</taxon>
        <taxon>Actinomycetes</taxon>
        <taxon>Streptosporangiales</taxon>
        <taxon>Streptosporangiaceae</taxon>
        <taxon>Nonomuraea</taxon>
    </lineage>
</organism>
<dbReference type="Proteomes" id="UP001212498">
    <property type="component" value="Unassembled WGS sequence"/>
</dbReference>
<evidence type="ECO:0000256" key="2">
    <source>
        <dbReference type="ARBA" id="ARBA00022679"/>
    </source>
</evidence>
<dbReference type="Gene3D" id="3.40.1190.20">
    <property type="match status" value="1"/>
</dbReference>
<evidence type="ECO:0000256" key="5">
    <source>
        <dbReference type="ARBA" id="ARBA00022840"/>
    </source>
</evidence>
<accession>A0ABT4SPH4</accession>
<keyword evidence="3" id="KW-0547">Nucleotide-binding</keyword>
<name>A0ABT4SPH4_9ACTN</name>
<dbReference type="InterPro" id="IPR017583">
    <property type="entry name" value="Tagatose/fructose_Pkinase"/>
</dbReference>
<dbReference type="PROSITE" id="PS00584">
    <property type="entry name" value="PFKB_KINASES_2"/>
    <property type="match status" value="1"/>
</dbReference>
<evidence type="ECO:0000256" key="4">
    <source>
        <dbReference type="ARBA" id="ARBA00022777"/>
    </source>
</evidence>
<evidence type="ECO:0000256" key="3">
    <source>
        <dbReference type="ARBA" id="ARBA00022741"/>
    </source>
</evidence>
<sequence>MILTVTLNAALDVTYETPQISWDGVNRVAAVHRRAGGKGVNVARVLAALGQDVLVTGLAGGPTGRAVERDLDSAGLAHALVPVAGETRTTLVVAEPAAHTLFNEPGPTVGEDEFADFLRTYEALLREARAVVLSGSLPRGLPVTTYATLAAFARDRGVPAIVDADGEPLRHAPDGRPAIIKPNAEELARAVPHGSPEEGAEALRDRGAGAVIVSLGASGALAVTADGTFRARMPYAVDGNPTGAGDALVAGLALGLVAPGPWPELLRRAAALGAAAVAAPVAGAFDPGVYEAVHPLIEIV</sequence>
<evidence type="ECO:0000313" key="9">
    <source>
        <dbReference type="Proteomes" id="UP001212498"/>
    </source>
</evidence>
<dbReference type="PIRSF" id="PIRSF000535">
    <property type="entry name" value="1PFK/6PFK/LacC"/>
    <property type="match status" value="1"/>
</dbReference>
<evidence type="ECO:0000259" key="7">
    <source>
        <dbReference type="Pfam" id="PF00294"/>
    </source>
</evidence>
<comment type="caution">
    <text evidence="8">The sequence shown here is derived from an EMBL/GenBank/DDBJ whole genome shotgun (WGS) entry which is preliminary data.</text>
</comment>
<dbReference type="SUPFAM" id="SSF53613">
    <property type="entry name" value="Ribokinase-like"/>
    <property type="match status" value="1"/>
</dbReference>
<dbReference type="PANTHER" id="PTHR46566:SF5">
    <property type="entry name" value="1-PHOSPHOFRUCTOKINASE"/>
    <property type="match status" value="1"/>
</dbReference>
<dbReference type="Pfam" id="PF00294">
    <property type="entry name" value="PfkB"/>
    <property type="match status" value="1"/>
</dbReference>
<dbReference type="PANTHER" id="PTHR46566">
    <property type="entry name" value="1-PHOSPHOFRUCTOKINASE-RELATED"/>
    <property type="match status" value="1"/>
</dbReference>
<protein>
    <submittedName>
        <fullName evidence="8">1-phosphofructokinase family hexose kinase</fullName>
    </submittedName>
</protein>
<keyword evidence="5" id="KW-0067">ATP-binding</keyword>
<comment type="similarity">
    <text evidence="1">Belongs to the carbohydrate kinase PfkB family.</text>
</comment>
<dbReference type="RefSeq" id="WP_271274706.1">
    <property type="nucleotide sequence ID" value="NZ_BAABFD010000019.1"/>
</dbReference>
<keyword evidence="9" id="KW-1185">Reference proteome</keyword>
<evidence type="ECO:0000256" key="6">
    <source>
        <dbReference type="PIRNR" id="PIRNR000535"/>
    </source>
</evidence>
<feature type="domain" description="Carbohydrate kinase PfkB" evidence="7">
    <location>
        <begin position="13"/>
        <end position="280"/>
    </location>
</feature>
<keyword evidence="4" id="KW-0418">Kinase</keyword>
<evidence type="ECO:0000256" key="1">
    <source>
        <dbReference type="ARBA" id="ARBA00010688"/>
    </source>
</evidence>
<dbReference type="InterPro" id="IPR029056">
    <property type="entry name" value="Ribokinase-like"/>
</dbReference>
<gene>
    <name evidence="8" type="ORF">OUY24_00440</name>
</gene>
<dbReference type="NCBIfam" id="TIGR03168">
    <property type="entry name" value="1-PFK"/>
    <property type="match status" value="1"/>
</dbReference>
<reference evidence="8 9" key="1">
    <citation type="submission" date="2022-11" db="EMBL/GenBank/DDBJ databases">
        <title>Nonomuraea corallina sp. nov., a new species of the genus Nonomuraea isolated from sea side sediment in Thai sea.</title>
        <authorList>
            <person name="Ngamcharungchit C."/>
            <person name="Matsumoto A."/>
            <person name="Suriyachadkun C."/>
            <person name="Panbangred W."/>
            <person name="Inahashi Y."/>
            <person name="Intra B."/>
        </authorList>
    </citation>
    <scope>NUCLEOTIDE SEQUENCE [LARGE SCALE GENOMIC DNA]</scope>
    <source>
        <strain evidence="8 9">DSM 43553</strain>
    </source>
</reference>
<proteinExistence type="inferred from homology"/>
<keyword evidence="2 6" id="KW-0808">Transferase</keyword>
<dbReference type="PROSITE" id="PS00583">
    <property type="entry name" value="PFKB_KINASES_1"/>
    <property type="match status" value="1"/>
</dbReference>
<dbReference type="CDD" id="cd01164">
    <property type="entry name" value="FruK_PfkB_like"/>
    <property type="match status" value="1"/>
</dbReference>